<dbReference type="Proteomes" id="UP000320048">
    <property type="component" value="Unassembled WGS sequence"/>
</dbReference>
<dbReference type="Gene3D" id="3.40.350.10">
    <property type="entry name" value="Creatinase/prolidase N-terminal domain"/>
    <property type="match status" value="1"/>
</dbReference>
<dbReference type="EMBL" id="VBAO01000260">
    <property type="protein sequence ID" value="TMI79778.1"/>
    <property type="molecule type" value="Genomic_DNA"/>
</dbReference>
<dbReference type="InterPro" id="IPR000587">
    <property type="entry name" value="Creatinase_N"/>
</dbReference>
<evidence type="ECO:0000313" key="2">
    <source>
        <dbReference type="EMBL" id="TMI79778.1"/>
    </source>
</evidence>
<reference evidence="2 3" key="1">
    <citation type="journal article" date="2019" name="Nat. Microbiol.">
        <title>Mediterranean grassland soil C-N compound turnover is dependent on rainfall and depth, and is mediated by genomically divergent microorganisms.</title>
        <authorList>
            <person name="Diamond S."/>
            <person name="Andeer P.F."/>
            <person name="Li Z."/>
            <person name="Crits-Christoph A."/>
            <person name="Burstein D."/>
            <person name="Anantharaman K."/>
            <person name="Lane K.R."/>
            <person name="Thomas B.C."/>
            <person name="Pan C."/>
            <person name="Northen T.R."/>
            <person name="Banfield J.F."/>
        </authorList>
    </citation>
    <scope>NUCLEOTIDE SEQUENCE [LARGE SCALE GENOMIC DNA]</scope>
    <source>
        <strain evidence="2">NP_7</strain>
    </source>
</reference>
<accession>A0A537J892</accession>
<organism evidence="2 3">
    <name type="scientific">Candidatus Segetimicrobium genomatis</name>
    <dbReference type="NCBI Taxonomy" id="2569760"/>
    <lineage>
        <taxon>Bacteria</taxon>
        <taxon>Bacillati</taxon>
        <taxon>Candidatus Sysuimicrobiota</taxon>
        <taxon>Candidatus Sysuimicrobiia</taxon>
        <taxon>Candidatus Sysuimicrobiales</taxon>
        <taxon>Candidatus Segetimicrobiaceae</taxon>
        <taxon>Candidatus Segetimicrobium</taxon>
    </lineage>
</organism>
<proteinExistence type="predicted"/>
<gene>
    <name evidence="2" type="ORF">E6H04_09915</name>
</gene>
<dbReference type="AlphaFoldDB" id="A0A537J892"/>
<feature type="non-terminal residue" evidence="2">
    <location>
        <position position="183"/>
    </location>
</feature>
<dbReference type="SUPFAM" id="SSF53092">
    <property type="entry name" value="Creatinase/prolidase N-terminal domain"/>
    <property type="match status" value="1"/>
</dbReference>
<protein>
    <recommendedName>
        <fullName evidence="1">Creatinase N-terminal domain-containing protein</fullName>
    </recommendedName>
</protein>
<evidence type="ECO:0000313" key="3">
    <source>
        <dbReference type="Proteomes" id="UP000320048"/>
    </source>
</evidence>
<name>A0A537J892_9BACT</name>
<evidence type="ECO:0000259" key="1">
    <source>
        <dbReference type="Pfam" id="PF01321"/>
    </source>
</evidence>
<comment type="caution">
    <text evidence="2">The sequence shown here is derived from an EMBL/GenBank/DDBJ whole genome shotgun (WGS) entry which is preliminary data.</text>
</comment>
<feature type="domain" description="Creatinase N-terminal" evidence="1">
    <location>
        <begin position="26"/>
        <end position="109"/>
    </location>
</feature>
<dbReference type="InterPro" id="IPR029149">
    <property type="entry name" value="Creatin/AminoP/Spt16_N"/>
</dbReference>
<dbReference type="Pfam" id="PF01321">
    <property type="entry name" value="Creatinase_N"/>
    <property type="match status" value="1"/>
</dbReference>
<sequence>MMAQGQPSPVTAQFGQRPRPARLCNLDRLLDAMEARGLDGLLSYYSRNVMYLGGYASGSTAIYGEANGVAAFVISRREPDHPIAIMPEFEIGYFLRQPTWVRDIRLYRTLILPFDIPTEPSAVDRFIPQGAHDVPWVRRARESFSESLTRACVRALQDVGLDRGRVAFDNLSFAPFVASELPH</sequence>